<evidence type="ECO:0000313" key="8">
    <source>
        <dbReference type="EMBL" id="GEQ98626.1"/>
    </source>
</evidence>
<dbReference type="SUPFAM" id="SSF52440">
    <property type="entry name" value="PreATP-grasp domain"/>
    <property type="match status" value="1"/>
</dbReference>
<dbReference type="NCBIfam" id="NF004676">
    <property type="entry name" value="PRK06019.1-2"/>
    <property type="match status" value="1"/>
</dbReference>
<comment type="similarity">
    <text evidence="5 6">Belongs to the PurK/PurT family.</text>
</comment>
<dbReference type="Pfam" id="PF22660">
    <property type="entry name" value="RS_preATP-grasp-like"/>
    <property type="match status" value="1"/>
</dbReference>
<comment type="caution">
    <text evidence="8">The sequence shown here is derived from an EMBL/GenBank/DDBJ whole genome shotgun (WGS) entry which is preliminary data.</text>
</comment>
<dbReference type="NCBIfam" id="TIGR01161">
    <property type="entry name" value="purK"/>
    <property type="match status" value="1"/>
</dbReference>
<keyword evidence="1 5" id="KW-0436">Ligase</keyword>
<evidence type="ECO:0000256" key="6">
    <source>
        <dbReference type="RuleBase" id="RU361200"/>
    </source>
</evidence>
<dbReference type="InterPro" id="IPR003135">
    <property type="entry name" value="ATP-grasp_carboxylate-amine"/>
</dbReference>
<dbReference type="Gene3D" id="3.30.470.20">
    <property type="entry name" value="ATP-grasp fold, B domain"/>
    <property type="match status" value="1"/>
</dbReference>
<evidence type="ECO:0000256" key="2">
    <source>
        <dbReference type="ARBA" id="ARBA00022741"/>
    </source>
</evidence>
<organism evidence="8 9">
    <name type="scientific">Iodidimonas gelatinilytica</name>
    <dbReference type="NCBI Taxonomy" id="1236966"/>
    <lineage>
        <taxon>Bacteria</taxon>
        <taxon>Pseudomonadati</taxon>
        <taxon>Pseudomonadota</taxon>
        <taxon>Alphaproteobacteria</taxon>
        <taxon>Iodidimonadales</taxon>
        <taxon>Iodidimonadaceae</taxon>
        <taxon>Iodidimonas</taxon>
    </lineage>
</organism>
<dbReference type="NCBIfam" id="NF004679">
    <property type="entry name" value="PRK06019.1-5"/>
    <property type="match status" value="1"/>
</dbReference>
<dbReference type="PROSITE" id="PS50975">
    <property type="entry name" value="ATP_GRASP"/>
    <property type="match status" value="1"/>
</dbReference>
<feature type="binding site" evidence="5">
    <location>
        <position position="156"/>
    </location>
    <ligand>
        <name>ATP</name>
        <dbReference type="ChEBI" id="CHEBI:30616"/>
    </ligand>
</feature>
<dbReference type="Gene3D" id="3.40.50.20">
    <property type="match status" value="1"/>
</dbReference>
<keyword evidence="4 5" id="KW-0067">ATP-binding</keyword>
<dbReference type="InterPro" id="IPR005875">
    <property type="entry name" value="PurK"/>
</dbReference>
<comment type="function">
    <text evidence="6">Catalyzes the ATP-dependent conversion of 5-aminoimidazole ribonucleotide (AIR) and HCO(3)- to N5-carboxyaminoimidazole ribonucleotide (N5-CAIR).</text>
</comment>
<dbReference type="EC" id="6.3.4.18" evidence="5 6"/>
<dbReference type="FunFam" id="3.30.1490.20:FF:000015">
    <property type="entry name" value="N5-carboxyaminoimidazole ribonucleotide synthase"/>
    <property type="match status" value="1"/>
</dbReference>
<dbReference type="FunFam" id="3.30.470.20:FF:000029">
    <property type="entry name" value="N5-carboxyaminoimidazole ribonucleotide synthase"/>
    <property type="match status" value="1"/>
</dbReference>
<comment type="catalytic activity">
    <reaction evidence="5 6">
        <text>5-amino-1-(5-phospho-beta-D-ribosyl)imidazole + hydrogencarbonate + ATP = 5-carboxyamino-1-(5-phospho-D-ribosyl)imidazole + ADP + phosphate + 2 H(+)</text>
        <dbReference type="Rhea" id="RHEA:19317"/>
        <dbReference type="ChEBI" id="CHEBI:15378"/>
        <dbReference type="ChEBI" id="CHEBI:17544"/>
        <dbReference type="ChEBI" id="CHEBI:30616"/>
        <dbReference type="ChEBI" id="CHEBI:43474"/>
        <dbReference type="ChEBI" id="CHEBI:58730"/>
        <dbReference type="ChEBI" id="CHEBI:137981"/>
        <dbReference type="ChEBI" id="CHEBI:456216"/>
        <dbReference type="EC" id="6.3.4.18"/>
    </reaction>
</comment>
<evidence type="ECO:0000256" key="3">
    <source>
        <dbReference type="ARBA" id="ARBA00022755"/>
    </source>
</evidence>
<dbReference type="GO" id="GO:0034028">
    <property type="term" value="F:5-(carboxyamino)imidazole ribonucleotide synthase activity"/>
    <property type="evidence" value="ECO:0007669"/>
    <property type="project" value="UniProtKB-UniRule"/>
</dbReference>
<name>A0A5A7MS78_9PROT</name>
<evidence type="ECO:0000256" key="5">
    <source>
        <dbReference type="HAMAP-Rule" id="MF_01928"/>
    </source>
</evidence>
<gene>
    <name evidence="5 6 8" type="primary">purK</name>
    <name evidence="8" type="ORF">JCM17844_22630</name>
</gene>
<dbReference type="EMBL" id="BKCL01000007">
    <property type="protein sequence ID" value="GEQ98626.1"/>
    <property type="molecule type" value="Genomic_DNA"/>
</dbReference>
<comment type="function">
    <text evidence="5">Catalyzes the ATP-dependent conversion of 5-aminoimidazole ribonucleotide (AIR) and HCO(3)(-) to N5-carboxyaminoimidazole ribonucleotide (N5-CAIR).</text>
</comment>
<accession>A0A5A7MS78</accession>
<dbReference type="GO" id="GO:0005829">
    <property type="term" value="C:cytosol"/>
    <property type="evidence" value="ECO:0007669"/>
    <property type="project" value="TreeGrafter"/>
</dbReference>
<feature type="binding site" evidence="5">
    <location>
        <begin position="191"/>
        <end position="194"/>
    </location>
    <ligand>
        <name>ATP</name>
        <dbReference type="ChEBI" id="CHEBI:30616"/>
    </ligand>
</feature>
<evidence type="ECO:0000256" key="1">
    <source>
        <dbReference type="ARBA" id="ARBA00022598"/>
    </source>
</evidence>
<evidence type="ECO:0000313" key="9">
    <source>
        <dbReference type="Proteomes" id="UP000322084"/>
    </source>
</evidence>
<comment type="pathway">
    <text evidence="5 6">Purine metabolism; IMP biosynthesis via de novo pathway; 5-amino-1-(5-phospho-D-ribosyl)imidazole-4-carboxylate from 5-amino-1-(5-phospho-D-ribosyl)imidazole (N5-CAIR route): step 1/2.</text>
</comment>
<dbReference type="PANTHER" id="PTHR11609:SF5">
    <property type="entry name" value="PHOSPHORIBOSYLAMINOIMIDAZOLE CARBOXYLASE"/>
    <property type="match status" value="1"/>
</dbReference>
<dbReference type="Proteomes" id="UP000322084">
    <property type="component" value="Unassembled WGS sequence"/>
</dbReference>
<comment type="subunit">
    <text evidence="5 6">Homodimer.</text>
</comment>
<dbReference type="GO" id="GO:0006189">
    <property type="term" value="P:'de novo' IMP biosynthetic process"/>
    <property type="evidence" value="ECO:0007669"/>
    <property type="project" value="UniProtKB-UniRule"/>
</dbReference>
<feature type="domain" description="ATP-grasp" evidence="7">
    <location>
        <begin position="120"/>
        <end position="307"/>
    </location>
</feature>
<dbReference type="Pfam" id="PF17769">
    <property type="entry name" value="PurK_C"/>
    <property type="match status" value="1"/>
</dbReference>
<keyword evidence="2 5" id="KW-0547">Nucleotide-binding</keyword>
<dbReference type="InterPro" id="IPR054350">
    <property type="entry name" value="PurT/PurK_preATP-grasp"/>
</dbReference>
<dbReference type="InterPro" id="IPR011761">
    <property type="entry name" value="ATP-grasp"/>
</dbReference>
<dbReference type="InterPro" id="IPR013815">
    <property type="entry name" value="ATP_grasp_subdomain_1"/>
</dbReference>
<feature type="binding site" evidence="5">
    <location>
        <begin position="277"/>
        <end position="278"/>
    </location>
    <ligand>
        <name>ATP</name>
        <dbReference type="ChEBI" id="CHEBI:30616"/>
    </ligand>
</feature>
<dbReference type="HAMAP" id="MF_01928">
    <property type="entry name" value="PurK"/>
    <property type="match status" value="1"/>
</dbReference>
<feature type="binding site" evidence="5">
    <location>
        <position position="116"/>
    </location>
    <ligand>
        <name>ATP</name>
        <dbReference type="ChEBI" id="CHEBI:30616"/>
    </ligand>
</feature>
<feature type="binding site" evidence="5">
    <location>
        <begin position="161"/>
        <end position="167"/>
    </location>
    <ligand>
        <name>ATP</name>
        <dbReference type="ChEBI" id="CHEBI:30616"/>
    </ligand>
</feature>
<dbReference type="GO" id="GO:0046872">
    <property type="term" value="F:metal ion binding"/>
    <property type="evidence" value="ECO:0007669"/>
    <property type="project" value="InterPro"/>
</dbReference>
<dbReference type="GO" id="GO:0005524">
    <property type="term" value="F:ATP binding"/>
    <property type="evidence" value="ECO:0007669"/>
    <property type="project" value="UniProtKB-UniRule"/>
</dbReference>
<dbReference type="AlphaFoldDB" id="A0A5A7MS78"/>
<evidence type="ECO:0000256" key="4">
    <source>
        <dbReference type="ARBA" id="ARBA00022840"/>
    </source>
</evidence>
<dbReference type="InterPro" id="IPR011054">
    <property type="entry name" value="Rudment_hybrid_motif"/>
</dbReference>
<keyword evidence="3 5" id="KW-0658">Purine biosynthesis</keyword>
<reference evidence="8 9" key="1">
    <citation type="submission" date="2019-09" db="EMBL/GenBank/DDBJ databases">
        <title>NBRP : Genome information of microbial organism related human and environment.</title>
        <authorList>
            <person name="Hattori M."/>
            <person name="Oshima K."/>
            <person name="Inaba H."/>
            <person name="Suda W."/>
            <person name="Sakamoto M."/>
            <person name="Iino T."/>
            <person name="Kitahara M."/>
            <person name="Oshida Y."/>
            <person name="Iida T."/>
            <person name="Kudo T."/>
            <person name="Itoh T."/>
            <person name="Ohkuma M."/>
        </authorList>
    </citation>
    <scope>NUCLEOTIDE SEQUENCE [LARGE SCALE GENOMIC DNA]</scope>
    <source>
        <strain evidence="8 9">Hi-2</strain>
    </source>
</reference>
<dbReference type="Gene3D" id="3.30.1490.20">
    <property type="entry name" value="ATP-grasp fold, A domain"/>
    <property type="match status" value="1"/>
</dbReference>
<dbReference type="InterPro" id="IPR016185">
    <property type="entry name" value="PreATP-grasp_dom_sf"/>
</dbReference>
<dbReference type="SUPFAM" id="SSF56059">
    <property type="entry name" value="Glutathione synthetase ATP-binding domain-like"/>
    <property type="match status" value="1"/>
</dbReference>
<evidence type="ECO:0000259" key="7">
    <source>
        <dbReference type="PROSITE" id="PS50975"/>
    </source>
</evidence>
<proteinExistence type="inferred from homology"/>
<dbReference type="UniPathway" id="UPA00074">
    <property type="reaction ID" value="UER00942"/>
</dbReference>
<feature type="binding site" evidence="5">
    <location>
        <position position="199"/>
    </location>
    <ligand>
        <name>ATP</name>
        <dbReference type="ChEBI" id="CHEBI:30616"/>
    </ligand>
</feature>
<dbReference type="PANTHER" id="PTHR11609">
    <property type="entry name" value="PURINE BIOSYNTHESIS PROTEIN 6/7, PUR6/7"/>
    <property type="match status" value="1"/>
</dbReference>
<dbReference type="RefSeq" id="WP_150000884.1">
    <property type="nucleotide sequence ID" value="NZ_BKCL01000007.1"/>
</dbReference>
<protein>
    <recommendedName>
        <fullName evidence="5 6">N5-carboxyaminoimidazole ribonucleotide synthase</fullName>
        <shortName evidence="5 6">N5-CAIR synthase</shortName>
        <ecNumber evidence="5 6">6.3.4.18</ecNumber>
    </recommendedName>
    <alternativeName>
        <fullName evidence="5 6">5-(carboxyamino)imidazole ribonucleotide synthetase</fullName>
    </alternativeName>
</protein>
<sequence>MTGRSERAETFESLAPGGTIGILGGGQLGRMLSIAAAQLGYRTAIYCPDPLSPAFQMCDRYWQAPYESRAALAEFADAVDLISFEFENVPALSLDFLKARVPIRPGIASLATTQDRLFEKDFLSVLDIPVAPYHDVASAAALHDAAQTLGYPVIAKTRRLGYDGKGQVRLEKGDNAQDAWDSLASELVIAESVIPFDREISVLLARGLDGNIASWPPVENDHSKGILRTSRVPATISDSVADQALSYAHAIAEALDFVGVLAVEMFVTDKTGEVLVNEVAPRVHNSGHWTLDGAVTSQFEQHIRAICGLPLGDSRALGRIRMENLIGKNITHWRDILGDPLAHFHHYGKAVAKPGRKMGHVTWVDPD</sequence>
<dbReference type="SUPFAM" id="SSF51246">
    <property type="entry name" value="Rudiment single hybrid motif"/>
    <property type="match status" value="1"/>
</dbReference>
<dbReference type="Pfam" id="PF02222">
    <property type="entry name" value="ATP-grasp"/>
    <property type="match status" value="1"/>
</dbReference>
<feature type="binding site" evidence="5">
    <location>
        <position position="222"/>
    </location>
    <ligand>
        <name>ATP</name>
        <dbReference type="ChEBI" id="CHEBI:30616"/>
    </ligand>
</feature>
<dbReference type="GO" id="GO:0004638">
    <property type="term" value="F:phosphoribosylaminoimidazole carboxylase activity"/>
    <property type="evidence" value="ECO:0007669"/>
    <property type="project" value="InterPro"/>
</dbReference>
<dbReference type="InterPro" id="IPR040686">
    <property type="entry name" value="PurK_C"/>
</dbReference>